<comment type="caution">
    <text evidence="12">The sequence shown here is derived from an EMBL/GenBank/DDBJ whole genome shotgun (WGS) entry which is preliminary data.</text>
</comment>
<comment type="cofactor">
    <cofactor evidence="1">
        <name>Mg(2+)</name>
        <dbReference type="ChEBI" id="CHEBI:18420"/>
    </cofactor>
</comment>
<dbReference type="GO" id="GO:0036424">
    <property type="term" value="F:L-phosphoserine phosphatase activity"/>
    <property type="evidence" value="ECO:0007669"/>
    <property type="project" value="TreeGrafter"/>
</dbReference>
<evidence type="ECO:0000313" key="13">
    <source>
        <dbReference type="Proteomes" id="UP000269352"/>
    </source>
</evidence>
<proteinExistence type="inferred from homology"/>
<evidence type="ECO:0000256" key="7">
    <source>
        <dbReference type="ARBA" id="ARBA00022801"/>
    </source>
</evidence>
<keyword evidence="6" id="KW-0479">Metal-binding</keyword>
<gene>
    <name evidence="12" type="primary">serB</name>
    <name evidence="12" type="ORF">NO1_0890</name>
</gene>
<evidence type="ECO:0000256" key="2">
    <source>
        <dbReference type="ARBA" id="ARBA00005135"/>
    </source>
</evidence>
<evidence type="ECO:0000256" key="10">
    <source>
        <dbReference type="ARBA" id="ARBA00048138"/>
    </source>
</evidence>
<organism evidence="12 13">
    <name type="scientific">Termititenax aidoneus</name>
    <dbReference type="NCBI Taxonomy" id="2218524"/>
    <lineage>
        <taxon>Bacteria</taxon>
        <taxon>Bacillati</taxon>
        <taxon>Candidatus Margulisiibacteriota</taxon>
        <taxon>Candidatus Termititenacia</taxon>
        <taxon>Candidatus Termititenacales</taxon>
        <taxon>Candidatus Termititenacaceae</taxon>
        <taxon>Candidatus Termititenax</taxon>
    </lineage>
</organism>
<evidence type="ECO:0000256" key="5">
    <source>
        <dbReference type="ARBA" id="ARBA00022605"/>
    </source>
</evidence>
<evidence type="ECO:0000256" key="3">
    <source>
        <dbReference type="ARBA" id="ARBA00009184"/>
    </source>
</evidence>
<dbReference type="Pfam" id="PF12710">
    <property type="entry name" value="HAD"/>
    <property type="match status" value="1"/>
</dbReference>
<evidence type="ECO:0000256" key="4">
    <source>
        <dbReference type="ARBA" id="ARBA00012640"/>
    </source>
</evidence>
<comment type="catalytic activity">
    <reaction evidence="10">
        <text>O-phospho-L-serine + H2O = L-serine + phosphate</text>
        <dbReference type="Rhea" id="RHEA:21208"/>
        <dbReference type="ChEBI" id="CHEBI:15377"/>
        <dbReference type="ChEBI" id="CHEBI:33384"/>
        <dbReference type="ChEBI" id="CHEBI:43474"/>
        <dbReference type="ChEBI" id="CHEBI:57524"/>
        <dbReference type="EC" id="3.1.3.3"/>
    </reaction>
</comment>
<dbReference type="SUPFAM" id="SSF56784">
    <property type="entry name" value="HAD-like"/>
    <property type="match status" value="1"/>
</dbReference>
<dbReference type="InterPro" id="IPR023214">
    <property type="entry name" value="HAD_sf"/>
</dbReference>
<sequence length="218" mass="25161">MHGVYYIAIMPEIKLFIFDVDHTITDGTTIWEHLHKECGTWDREGSLYLKQFLAQEIDFDEFSRRDARSWQGRGVDYLRRAQSKVQIMAGFPELLQELHKRNITTAIISSTVGQFAEYLADIYKIDYCFANPLGLKNNILDGTIDLRVQGEAKGSFAENLAKKLRLSKAEIAAAGDSRFDLPMFEHAEHTFILQNEKFKDKCQYFVKDFFEAAKILFA</sequence>
<evidence type="ECO:0000256" key="8">
    <source>
        <dbReference type="ARBA" id="ARBA00022842"/>
    </source>
</evidence>
<name>A0A388TBE3_TERA1</name>
<reference evidence="12 13" key="1">
    <citation type="journal article" date="2019" name="ISME J.">
        <title>Genome analyses of uncultured TG2/ZB3 bacteria in 'Margulisbacteria' specifically attached to ectosymbiotic spirochetes of protists in the termite gut.</title>
        <authorList>
            <person name="Utami Y.D."/>
            <person name="Kuwahara H."/>
            <person name="Igai K."/>
            <person name="Murakami T."/>
            <person name="Sugaya K."/>
            <person name="Morikawa T."/>
            <person name="Nagura Y."/>
            <person name="Yuki M."/>
            <person name="Deevong P."/>
            <person name="Inoue T."/>
            <person name="Kihara K."/>
            <person name="Lo N."/>
            <person name="Yamada A."/>
            <person name="Ohkuma M."/>
            <person name="Hongoh Y."/>
        </authorList>
    </citation>
    <scope>NUCLEOTIDE SEQUENCE [LARGE SCALE GENOMIC DNA]</scope>
    <source>
        <strain evidence="12">NkOx7-01</strain>
    </source>
</reference>
<evidence type="ECO:0000256" key="9">
    <source>
        <dbReference type="ARBA" id="ARBA00023299"/>
    </source>
</evidence>
<dbReference type="NCBIfam" id="TIGR01488">
    <property type="entry name" value="HAD-SF-IB"/>
    <property type="match status" value="1"/>
</dbReference>
<dbReference type="Proteomes" id="UP000269352">
    <property type="component" value="Unassembled WGS sequence"/>
</dbReference>
<evidence type="ECO:0000256" key="11">
    <source>
        <dbReference type="ARBA" id="ARBA00048523"/>
    </source>
</evidence>
<keyword evidence="13" id="KW-1185">Reference proteome</keyword>
<comment type="catalytic activity">
    <reaction evidence="11">
        <text>O-phospho-D-serine + H2O = D-serine + phosphate</text>
        <dbReference type="Rhea" id="RHEA:24873"/>
        <dbReference type="ChEBI" id="CHEBI:15377"/>
        <dbReference type="ChEBI" id="CHEBI:35247"/>
        <dbReference type="ChEBI" id="CHEBI:43474"/>
        <dbReference type="ChEBI" id="CHEBI:58680"/>
        <dbReference type="EC" id="3.1.3.3"/>
    </reaction>
</comment>
<dbReference type="AlphaFoldDB" id="A0A388TBE3"/>
<dbReference type="PANTHER" id="PTHR43344:SF2">
    <property type="entry name" value="PHOSPHOSERINE PHOSPHATASE"/>
    <property type="match status" value="1"/>
</dbReference>
<dbReference type="Gene3D" id="3.40.50.1000">
    <property type="entry name" value="HAD superfamily/HAD-like"/>
    <property type="match status" value="1"/>
</dbReference>
<dbReference type="GO" id="GO:0000287">
    <property type="term" value="F:magnesium ion binding"/>
    <property type="evidence" value="ECO:0007669"/>
    <property type="project" value="TreeGrafter"/>
</dbReference>
<dbReference type="InterPro" id="IPR036412">
    <property type="entry name" value="HAD-like_sf"/>
</dbReference>
<comment type="pathway">
    <text evidence="2">Amino-acid biosynthesis; L-serine biosynthesis; L-serine from 3-phospho-D-glycerate: step 3/3.</text>
</comment>
<keyword evidence="5" id="KW-0028">Amino-acid biosynthesis</keyword>
<keyword evidence="7" id="KW-0378">Hydrolase</keyword>
<keyword evidence="9" id="KW-0718">Serine biosynthesis</keyword>
<protein>
    <recommendedName>
        <fullName evidence="4">phosphoserine phosphatase</fullName>
        <ecNumber evidence="4">3.1.3.3</ecNumber>
    </recommendedName>
</protein>
<dbReference type="EMBL" id="BGZN01000013">
    <property type="protein sequence ID" value="GBR73525.1"/>
    <property type="molecule type" value="Genomic_DNA"/>
</dbReference>
<dbReference type="GO" id="GO:0006564">
    <property type="term" value="P:L-serine biosynthetic process"/>
    <property type="evidence" value="ECO:0007669"/>
    <property type="project" value="UniProtKB-KW"/>
</dbReference>
<keyword evidence="8" id="KW-0460">Magnesium</keyword>
<comment type="similarity">
    <text evidence="3">Belongs to the HAD-like hydrolase superfamily. SerB family.</text>
</comment>
<evidence type="ECO:0000313" key="12">
    <source>
        <dbReference type="EMBL" id="GBR73525.1"/>
    </source>
</evidence>
<dbReference type="InterPro" id="IPR050582">
    <property type="entry name" value="HAD-like_SerB"/>
</dbReference>
<evidence type="ECO:0000256" key="1">
    <source>
        <dbReference type="ARBA" id="ARBA00001946"/>
    </source>
</evidence>
<dbReference type="EC" id="3.1.3.3" evidence="4"/>
<dbReference type="PANTHER" id="PTHR43344">
    <property type="entry name" value="PHOSPHOSERINE PHOSPHATASE"/>
    <property type="match status" value="1"/>
</dbReference>
<evidence type="ECO:0000256" key="6">
    <source>
        <dbReference type="ARBA" id="ARBA00022723"/>
    </source>
</evidence>
<dbReference type="GO" id="GO:0005737">
    <property type="term" value="C:cytoplasm"/>
    <property type="evidence" value="ECO:0007669"/>
    <property type="project" value="TreeGrafter"/>
</dbReference>
<accession>A0A388TBE3</accession>